<dbReference type="CDD" id="cd00685">
    <property type="entry name" value="Trans_IPPS_HT"/>
    <property type="match status" value="1"/>
</dbReference>
<accession>A0A495XXE1</accession>
<evidence type="ECO:0000256" key="3">
    <source>
        <dbReference type="ARBA" id="ARBA00022679"/>
    </source>
</evidence>
<dbReference type="GO" id="GO:0004659">
    <property type="term" value="F:prenyltransferase activity"/>
    <property type="evidence" value="ECO:0007669"/>
    <property type="project" value="InterPro"/>
</dbReference>
<dbReference type="InterPro" id="IPR033749">
    <property type="entry name" value="Polyprenyl_synt_CS"/>
</dbReference>
<dbReference type="EMBL" id="RBXT01000001">
    <property type="protein sequence ID" value="RKT77815.1"/>
    <property type="molecule type" value="Genomic_DNA"/>
</dbReference>
<evidence type="ECO:0000313" key="7">
    <source>
        <dbReference type="EMBL" id="RKT77815.1"/>
    </source>
</evidence>
<keyword evidence="4" id="KW-0479">Metal-binding</keyword>
<dbReference type="RefSeq" id="WP_121031922.1">
    <property type="nucleotide sequence ID" value="NZ_RBXT01000001.1"/>
</dbReference>
<reference evidence="7 8" key="1">
    <citation type="submission" date="2018-10" db="EMBL/GenBank/DDBJ databases">
        <title>Sequencing the genomes of 1000 actinobacteria strains.</title>
        <authorList>
            <person name="Klenk H.-P."/>
        </authorList>
    </citation>
    <scope>NUCLEOTIDE SEQUENCE [LARGE SCALE GENOMIC DNA]</scope>
    <source>
        <strain evidence="7 8">DSM 44267</strain>
    </source>
</reference>
<keyword evidence="8" id="KW-1185">Reference proteome</keyword>
<organism evidence="7 8">
    <name type="scientific">Terracoccus luteus</name>
    <dbReference type="NCBI Taxonomy" id="53356"/>
    <lineage>
        <taxon>Bacteria</taxon>
        <taxon>Bacillati</taxon>
        <taxon>Actinomycetota</taxon>
        <taxon>Actinomycetes</taxon>
        <taxon>Micrococcales</taxon>
        <taxon>Intrasporangiaceae</taxon>
        <taxon>Terracoccus</taxon>
    </lineage>
</organism>
<proteinExistence type="inferred from homology"/>
<dbReference type="InterPro" id="IPR000092">
    <property type="entry name" value="Polyprenyl_synt"/>
</dbReference>
<gene>
    <name evidence="7" type="ORF">DFJ68_1243</name>
</gene>
<keyword evidence="3 6" id="KW-0808">Transferase</keyword>
<comment type="caution">
    <text evidence="7">The sequence shown here is derived from an EMBL/GenBank/DDBJ whole genome shotgun (WGS) entry which is preliminary data.</text>
</comment>
<dbReference type="GO" id="GO:0046872">
    <property type="term" value="F:metal ion binding"/>
    <property type="evidence" value="ECO:0007669"/>
    <property type="project" value="UniProtKB-KW"/>
</dbReference>
<dbReference type="OrthoDB" id="4497239at2"/>
<protein>
    <submittedName>
        <fullName evidence="7">Geranylgeranyl diphosphate synthase type I</fullName>
    </submittedName>
</protein>
<evidence type="ECO:0000256" key="5">
    <source>
        <dbReference type="ARBA" id="ARBA00022842"/>
    </source>
</evidence>
<dbReference type="Pfam" id="PF00348">
    <property type="entry name" value="polyprenyl_synt"/>
    <property type="match status" value="1"/>
</dbReference>
<evidence type="ECO:0000313" key="8">
    <source>
        <dbReference type="Proteomes" id="UP000278440"/>
    </source>
</evidence>
<dbReference type="GO" id="GO:0008299">
    <property type="term" value="P:isoprenoid biosynthetic process"/>
    <property type="evidence" value="ECO:0007669"/>
    <property type="project" value="InterPro"/>
</dbReference>
<dbReference type="InterPro" id="IPR008949">
    <property type="entry name" value="Isoprenoid_synthase_dom_sf"/>
</dbReference>
<comment type="cofactor">
    <cofactor evidence="1">
        <name>Mg(2+)</name>
        <dbReference type="ChEBI" id="CHEBI:18420"/>
    </cofactor>
</comment>
<dbReference type="AlphaFoldDB" id="A0A495XXE1"/>
<name>A0A495XXE1_9MICO</name>
<evidence type="ECO:0000256" key="1">
    <source>
        <dbReference type="ARBA" id="ARBA00001946"/>
    </source>
</evidence>
<sequence>MHRPTDLVALRARVQQAIDAEIVEGSALLGRIGDEVAPLTNAVSGLLQGGKGLRAGFLYWGYRAAGGPDSEALVRLAASMEFFQGAALLHDDVMDRSDTRRGMPSAHRRVAAVHAERGWRGDADRFGEGAAILAGDLCLVWCDQLYARCGLPTTELDRGRVLFDGMRTQLMGGQFLDLLEAARGWDGLTLDERVASARKVIRFKSAKYTIEHPLLIGALVGGVEQADTGPLSDYGLALGEAFQLRDDLLGVFGDPEATGKPAGDDLREGKLTVLVALALDAASPADRELVETSLGRDDLDSDVIARIREVMVTSGAVGQVESLISNLADQAHDAVRRADTTGCFDREALDVLDDLVGVSTARHT</sequence>
<dbReference type="SUPFAM" id="SSF48576">
    <property type="entry name" value="Terpenoid synthases"/>
    <property type="match status" value="1"/>
</dbReference>
<evidence type="ECO:0000256" key="2">
    <source>
        <dbReference type="ARBA" id="ARBA00006706"/>
    </source>
</evidence>
<dbReference type="PROSITE" id="PS00444">
    <property type="entry name" value="POLYPRENYL_SYNTHASE_2"/>
    <property type="match status" value="1"/>
</dbReference>
<keyword evidence="5" id="KW-0460">Magnesium</keyword>
<dbReference type="Gene3D" id="1.10.600.10">
    <property type="entry name" value="Farnesyl Diphosphate Synthase"/>
    <property type="match status" value="1"/>
</dbReference>
<comment type="similarity">
    <text evidence="2 6">Belongs to the FPP/GGPP synthase family.</text>
</comment>
<dbReference type="Proteomes" id="UP000278440">
    <property type="component" value="Unassembled WGS sequence"/>
</dbReference>
<evidence type="ECO:0000256" key="4">
    <source>
        <dbReference type="ARBA" id="ARBA00022723"/>
    </source>
</evidence>
<dbReference type="PANTHER" id="PTHR12001">
    <property type="entry name" value="GERANYLGERANYL PYROPHOSPHATE SYNTHASE"/>
    <property type="match status" value="1"/>
</dbReference>
<evidence type="ECO:0000256" key="6">
    <source>
        <dbReference type="RuleBase" id="RU004466"/>
    </source>
</evidence>
<dbReference type="PANTHER" id="PTHR12001:SF85">
    <property type="entry name" value="SHORT CHAIN ISOPRENYL DIPHOSPHATE SYNTHASE"/>
    <property type="match status" value="1"/>
</dbReference>
<dbReference type="SFLD" id="SFLDS00005">
    <property type="entry name" value="Isoprenoid_Synthase_Type_I"/>
    <property type="match status" value="1"/>
</dbReference>
<dbReference type="PROSITE" id="PS00723">
    <property type="entry name" value="POLYPRENYL_SYNTHASE_1"/>
    <property type="match status" value="1"/>
</dbReference>